<sequence length="45" mass="4952">VSDIHNKYVGESEKAVHDLFVLARAKSPCIIFLDEIDALAPGRGR</sequence>
<dbReference type="InterPro" id="IPR050168">
    <property type="entry name" value="AAA_ATPase_domain"/>
</dbReference>
<dbReference type="Proteomes" id="UP000887013">
    <property type="component" value="Unassembled WGS sequence"/>
</dbReference>
<organism evidence="4 5">
    <name type="scientific">Nephila pilipes</name>
    <name type="common">Giant wood spider</name>
    <name type="synonym">Nephila maculata</name>
    <dbReference type="NCBI Taxonomy" id="299642"/>
    <lineage>
        <taxon>Eukaryota</taxon>
        <taxon>Metazoa</taxon>
        <taxon>Ecdysozoa</taxon>
        <taxon>Arthropoda</taxon>
        <taxon>Chelicerata</taxon>
        <taxon>Arachnida</taxon>
        <taxon>Araneae</taxon>
        <taxon>Araneomorphae</taxon>
        <taxon>Entelegynae</taxon>
        <taxon>Araneoidea</taxon>
        <taxon>Nephilidae</taxon>
        <taxon>Nephila</taxon>
    </lineage>
</organism>
<gene>
    <name evidence="4" type="ORF">NPIL_52721</name>
</gene>
<proteinExistence type="predicted"/>
<keyword evidence="5" id="KW-1185">Reference proteome</keyword>
<dbReference type="EMBL" id="BMAW01062651">
    <property type="protein sequence ID" value="GFT36722.1"/>
    <property type="molecule type" value="Genomic_DNA"/>
</dbReference>
<dbReference type="AlphaFoldDB" id="A0A8X6TQK1"/>
<reference evidence="4" key="1">
    <citation type="submission" date="2020-08" db="EMBL/GenBank/DDBJ databases">
        <title>Multicomponent nature underlies the extraordinary mechanical properties of spider dragline silk.</title>
        <authorList>
            <person name="Kono N."/>
            <person name="Nakamura H."/>
            <person name="Mori M."/>
            <person name="Yoshida Y."/>
            <person name="Ohtoshi R."/>
            <person name="Malay A.D."/>
            <person name="Moran D.A.P."/>
            <person name="Tomita M."/>
            <person name="Numata K."/>
            <person name="Arakawa K."/>
        </authorList>
    </citation>
    <scope>NUCLEOTIDE SEQUENCE</scope>
</reference>
<evidence type="ECO:0000256" key="2">
    <source>
        <dbReference type="ARBA" id="ARBA00022840"/>
    </source>
</evidence>
<accession>A0A8X6TQK1</accession>
<dbReference type="InterPro" id="IPR027417">
    <property type="entry name" value="P-loop_NTPase"/>
</dbReference>
<evidence type="ECO:0000313" key="5">
    <source>
        <dbReference type="Proteomes" id="UP000887013"/>
    </source>
</evidence>
<protein>
    <recommendedName>
        <fullName evidence="3">ATPase AAA-type core domain-containing protein</fullName>
    </recommendedName>
</protein>
<dbReference type="PANTHER" id="PTHR23077:SF171">
    <property type="entry name" value="NUCLEAR VALOSIN-CONTAINING PROTEIN-LIKE"/>
    <property type="match status" value="1"/>
</dbReference>
<dbReference type="Pfam" id="PF00004">
    <property type="entry name" value="AAA"/>
    <property type="match status" value="1"/>
</dbReference>
<keyword evidence="2" id="KW-0067">ATP-binding</keyword>
<dbReference type="PANTHER" id="PTHR23077">
    <property type="entry name" value="AAA-FAMILY ATPASE"/>
    <property type="match status" value="1"/>
</dbReference>
<dbReference type="GO" id="GO:0016887">
    <property type="term" value="F:ATP hydrolysis activity"/>
    <property type="evidence" value="ECO:0007669"/>
    <property type="project" value="InterPro"/>
</dbReference>
<name>A0A8X6TQK1_NEPPI</name>
<evidence type="ECO:0000256" key="1">
    <source>
        <dbReference type="ARBA" id="ARBA00022741"/>
    </source>
</evidence>
<comment type="caution">
    <text evidence="4">The sequence shown here is derived from an EMBL/GenBank/DDBJ whole genome shotgun (WGS) entry which is preliminary data.</text>
</comment>
<dbReference type="GO" id="GO:0005524">
    <property type="term" value="F:ATP binding"/>
    <property type="evidence" value="ECO:0007669"/>
    <property type="project" value="UniProtKB-KW"/>
</dbReference>
<dbReference type="Gene3D" id="3.40.50.300">
    <property type="entry name" value="P-loop containing nucleotide triphosphate hydrolases"/>
    <property type="match status" value="1"/>
</dbReference>
<feature type="non-terminal residue" evidence="4">
    <location>
        <position position="1"/>
    </location>
</feature>
<evidence type="ECO:0000313" key="4">
    <source>
        <dbReference type="EMBL" id="GFT36722.1"/>
    </source>
</evidence>
<dbReference type="OrthoDB" id="6414775at2759"/>
<dbReference type="InterPro" id="IPR003959">
    <property type="entry name" value="ATPase_AAA_core"/>
</dbReference>
<dbReference type="SUPFAM" id="SSF52540">
    <property type="entry name" value="P-loop containing nucleoside triphosphate hydrolases"/>
    <property type="match status" value="1"/>
</dbReference>
<feature type="domain" description="ATPase AAA-type core" evidence="3">
    <location>
        <begin position="2"/>
        <end position="43"/>
    </location>
</feature>
<evidence type="ECO:0000259" key="3">
    <source>
        <dbReference type="Pfam" id="PF00004"/>
    </source>
</evidence>
<keyword evidence="1" id="KW-0547">Nucleotide-binding</keyword>